<evidence type="ECO:0000313" key="5">
    <source>
        <dbReference type="Proteomes" id="UP001164746"/>
    </source>
</evidence>
<dbReference type="Gene3D" id="3.30.930.10">
    <property type="entry name" value="Bira Bifunctional Protein, Domain 2"/>
    <property type="match status" value="1"/>
</dbReference>
<dbReference type="NCBIfam" id="TIGR00121">
    <property type="entry name" value="birA_ligase"/>
    <property type="match status" value="1"/>
</dbReference>
<keyword evidence="2" id="KW-0436">Ligase</keyword>
<name>A0ABY7E1J0_MYAAR</name>
<proteinExistence type="inferred from homology"/>
<dbReference type="SUPFAM" id="SSF55681">
    <property type="entry name" value="Class II aaRS and biotin synthetases"/>
    <property type="match status" value="1"/>
</dbReference>
<sequence>MSLFNVEAVRSRLTSGQIGRDVIYKQVTTTTMDDAEKGARKGKGHGVAYVADTMTNARGSKGRSWHAESGGNIYVSFIIHRDAQQGVNIPERHLENDIEIAASLAALHVLQERGVSNVKVKWLNDLWVRGHKLLGALAEFKGNLEVEGVRKHLYILGLGLNLNSNMRHQSGLQGLATSVWCETGHRMLREDVFIEVCRQLEVNLAKPREELLTLYQQNSVLCEGTEVKVYFTDQSKPTQVCTYLGVDKNWAVRLKNGLPEDCALLVIGQLQAPIDYSLFERVRGHVEEGISCWLIGSACSLCTQPGSDDFLDDKQHSVIIRSSVEKIDFDCTKNIDLPLRDDEDQSKGDTFVAMATFNIGRGIVCLCVPHIEVAYPDVGQHFPSLEGAHTLIEDTVYQRDSLIIHALEHLGI</sequence>
<reference evidence="4" key="1">
    <citation type="submission" date="2022-11" db="EMBL/GenBank/DDBJ databases">
        <title>Centuries of genome instability and evolution in soft-shell clam transmissible cancer (bioRxiv).</title>
        <authorList>
            <person name="Hart S.F.M."/>
            <person name="Yonemitsu M.A."/>
            <person name="Giersch R.M."/>
            <person name="Beal B.F."/>
            <person name="Arriagada G."/>
            <person name="Davis B.W."/>
            <person name="Ostrander E.A."/>
            <person name="Goff S.P."/>
            <person name="Metzger M.J."/>
        </authorList>
    </citation>
    <scope>NUCLEOTIDE SEQUENCE</scope>
    <source>
        <strain evidence="4">MELC-2E11</strain>
        <tissue evidence="4">Siphon/mantle</tissue>
    </source>
</reference>
<keyword evidence="5" id="KW-1185">Reference proteome</keyword>
<evidence type="ECO:0000256" key="2">
    <source>
        <dbReference type="ARBA" id="ARBA00022598"/>
    </source>
</evidence>
<feature type="domain" description="BPL/LPL catalytic" evidence="3">
    <location>
        <begin position="7"/>
        <end position="208"/>
    </location>
</feature>
<accession>A0ABY7E1J0</accession>
<dbReference type="InterPro" id="IPR045864">
    <property type="entry name" value="aa-tRNA-synth_II/BPL/LPL"/>
</dbReference>
<dbReference type="PROSITE" id="PS51733">
    <property type="entry name" value="BPL_LPL_CATALYTIC"/>
    <property type="match status" value="1"/>
</dbReference>
<evidence type="ECO:0000256" key="1">
    <source>
        <dbReference type="ARBA" id="ARBA00009934"/>
    </source>
</evidence>
<dbReference type="InterPro" id="IPR004143">
    <property type="entry name" value="BPL_LPL_catalytic"/>
</dbReference>
<protein>
    <submittedName>
        <fullName evidence="4">BIRA-like protein</fullName>
    </submittedName>
</protein>
<organism evidence="4 5">
    <name type="scientific">Mya arenaria</name>
    <name type="common">Soft-shell clam</name>
    <dbReference type="NCBI Taxonomy" id="6604"/>
    <lineage>
        <taxon>Eukaryota</taxon>
        <taxon>Metazoa</taxon>
        <taxon>Spiralia</taxon>
        <taxon>Lophotrochozoa</taxon>
        <taxon>Mollusca</taxon>
        <taxon>Bivalvia</taxon>
        <taxon>Autobranchia</taxon>
        <taxon>Heteroconchia</taxon>
        <taxon>Euheterodonta</taxon>
        <taxon>Imparidentia</taxon>
        <taxon>Neoheterodontei</taxon>
        <taxon>Myida</taxon>
        <taxon>Myoidea</taxon>
        <taxon>Myidae</taxon>
        <taxon>Mya</taxon>
    </lineage>
</organism>
<feature type="non-terminal residue" evidence="4">
    <location>
        <position position="412"/>
    </location>
</feature>
<dbReference type="PANTHER" id="PTHR12835:SF5">
    <property type="entry name" value="BIOTIN--PROTEIN LIGASE"/>
    <property type="match status" value="1"/>
</dbReference>
<evidence type="ECO:0000313" key="4">
    <source>
        <dbReference type="EMBL" id="WAR03690.1"/>
    </source>
</evidence>
<comment type="similarity">
    <text evidence="1">Belongs to the biotin--protein ligase family.</text>
</comment>
<gene>
    <name evidence="4" type="ORF">MAR_010248</name>
</gene>
<dbReference type="PANTHER" id="PTHR12835">
    <property type="entry name" value="BIOTIN PROTEIN LIGASE"/>
    <property type="match status" value="1"/>
</dbReference>
<evidence type="ECO:0000259" key="3">
    <source>
        <dbReference type="PROSITE" id="PS51733"/>
    </source>
</evidence>
<dbReference type="Pfam" id="PF03099">
    <property type="entry name" value="BPL_LplA_LipB"/>
    <property type="match status" value="1"/>
</dbReference>
<dbReference type="EMBL" id="CP111015">
    <property type="protein sequence ID" value="WAR03690.1"/>
    <property type="molecule type" value="Genomic_DNA"/>
</dbReference>
<dbReference type="Proteomes" id="UP001164746">
    <property type="component" value="Chromosome 4"/>
</dbReference>
<dbReference type="InterPro" id="IPR004408">
    <property type="entry name" value="Biotin_CoA_COase_ligase"/>
</dbReference>